<evidence type="ECO:0000313" key="2">
    <source>
        <dbReference type="EMBL" id="KAK4171196.1"/>
    </source>
</evidence>
<proteinExistence type="predicted"/>
<evidence type="ECO:0000313" key="3">
    <source>
        <dbReference type="Proteomes" id="UP001302321"/>
    </source>
</evidence>
<organism evidence="2 3">
    <name type="scientific">Triangularia setosa</name>
    <dbReference type="NCBI Taxonomy" id="2587417"/>
    <lineage>
        <taxon>Eukaryota</taxon>
        <taxon>Fungi</taxon>
        <taxon>Dikarya</taxon>
        <taxon>Ascomycota</taxon>
        <taxon>Pezizomycotina</taxon>
        <taxon>Sordariomycetes</taxon>
        <taxon>Sordariomycetidae</taxon>
        <taxon>Sordariales</taxon>
        <taxon>Podosporaceae</taxon>
        <taxon>Triangularia</taxon>
    </lineage>
</organism>
<name>A0AAN6VZ42_9PEZI</name>
<evidence type="ECO:0000256" key="1">
    <source>
        <dbReference type="SAM" id="MobiDB-lite"/>
    </source>
</evidence>
<sequence length="387" mass="43677">MANTRDTNMANPSASTSQERTEWRGPEIYLHLEFRVAWSRKPQPVKNHQVTYRSRASRERAPPFPRQVHAPNTNYLAAIRDFDQRQAIRRSFLADGQHNRPHHQLQEYYQEDARGRPQHQIPVIHEPEQESDQRRSRAESRSSHERGSSAPPPIGDNPWDVSVPRAQQAKALPPAPSQFRLGEGADPWSTWSLPPGFDPAMSLQDEPEEAAQRPQDWVASNPTEVSTFSPEPANATTHTRYHVESGPVITSPFRPEHESPASHQPDTGRVRELEALSAAMMTVDNGFENQWWYQGQRAQVTEDAIETRSLHSQRPGTPEHVQLHRWSTEPIGSPETMSATLSDQTPSLAQTGFVSPITEAASPALGFGTLHRTLSTRSEELWFSERA</sequence>
<feature type="region of interest" description="Disordered" evidence="1">
    <location>
        <begin position="246"/>
        <end position="267"/>
    </location>
</feature>
<comment type="caution">
    <text evidence="2">The sequence shown here is derived from an EMBL/GenBank/DDBJ whole genome shotgun (WGS) entry which is preliminary data.</text>
</comment>
<protein>
    <submittedName>
        <fullName evidence="2">Uncharacterized protein</fullName>
    </submittedName>
</protein>
<reference evidence="2" key="1">
    <citation type="journal article" date="2023" name="Mol. Phylogenet. Evol.">
        <title>Genome-scale phylogeny and comparative genomics of the fungal order Sordariales.</title>
        <authorList>
            <person name="Hensen N."/>
            <person name="Bonometti L."/>
            <person name="Westerberg I."/>
            <person name="Brannstrom I.O."/>
            <person name="Guillou S."/>
            <person name="Cros-Aarteil S."/>
            <person name="Calhoun S."/>
            <person name="Haridas S."/>
            <person name="Kuo A."/>
            <person name="Mondo S."/>
            <person name="Pangilinan J."/>
            <person name="Riley R."/>
            <person name="LaButti K."/>
            <person name="Andreopoulos B."/>
            <person name="Lipzen A."/>
            <person name="Chen C."/>
            <person name="Yan M."/>
            <person name="Daum C."/>
            <person name="Ng V."/>
            <person name="Clum A."/>
            <person name="Steindorff A."/>
            <person name="Ohm R.A."/>
            <person name="Martin F."/>
            <person name="Silar P."/>
            <person name="Natvig D.O."/>
            <person name="Lalanne C."/>
            <person name="Gautier V."/>
            <person name="Ament-Velasquez S.L."/>
            <person name="Kruys A."/>
            <person name="Hutchinson M.I."/>
            <person name="Powell A.J."/>
            <person name="Barry K."/>
            <person name="Miller A.N."/>
            <person name="Grigoriev I.V."/>
            <person name="Debuchy R."/>
            <person name="Gladieux P."/>
            <person name="Hiltunen Thoren M."/>
            <person name="Johannesson H."/>
        </authorList>
    </citation>
    <scope>NUCLEOTIDE SEQUENCE</scope>
    <source>
        <strain evidence="2">CBS 892.96</strain>
    </source>
</reference>
<dbReference type="Proteomes" id="UP001302321">
    <property type="component" value="Unassembled WGS sequence"/>
</dbReference>
<feature type="region of interest" description="Disordered" evidence="1">
    <location>
        <begin position="120"/>
        <end position="214"/>
    </location>
</feature>
<keyword evidence="3" id="KW-1185">Reference proteome</keyword>
<dbReference type="AlphaFoldDB" id="A0AAN6VZ42"/>
<feature type="compositionally biased region" description="Basic and acidic residues" evidence="1">
    <location>
        <begin position="125"/>
        <end position="147"/>
    </location>
</feature>
<dbReference type="EMBL" id="MU866617">
    <property type="protein sequence ID" value="KAK4171196.1"/>
    <property type="molecule type" value="Genomic_DNA"/>
</dbReference>
<accession>A0AAN6VZ42</accession>
<feature type="compositionally biased region" description="Basic and acidic residues" evidence="1">
    <location>
        <begin position="254"/>
        <end position="267"/>
    </location>
</feature>
<feature type="compositionally biased region" description="Polar residues" evidence="1">
    <location>
        <begin position="1"/>
        <end position="18"/>
    </location>
</feature>
<reference evidence="2" key="2">
    <citation type="submission" date="2023-05" db="EMBL/GenBank/DDBJ databases">
        <authorList>
            <consortium name="Lawrence Berkeley National Laboratory"/>
            <person name="Steindorff A."/>
            <person name="Hensen N."/>
            <person name="Bonometti L."/>
            <person name="Westerberg I."/>
            <person name="Brannstrom I.O."/>
            <person name="Guillou S."/>
            <person name="Cros-Aarteil S."/>
            <person name="Calhoun S."/>
            <person name="Haridas S."/>
            <person name="Kuo A."/>
            <person name="Mondo S."/>
            <person name="Pangilinan J."/>
            <person name="Riley R."/>
            <person name="Labutti K."/>
            <person name="Andreopoulos B."/>
            <person name="Lipzen A."/>
            <person name="Chen C."/>
            <person name="Yanf M."/>
            <person name="Daum C."/>
            <person name="Ng V."/>
            <person name="Clum A."/>
            <person name="Ohm R."/>
            <person name="Martin F."/>
            <person name="Silar P."/>
            <person name="Natvig D."/>
            <person name="Lalanne C."/>
            <person name="Gautier V."/>
            <person name="Ament-Velasquez S.L."/>
            <person name="Kruys A."/>
            <person name="Hutchinson M.I."/>
            <person name="Powell A.J."/>
            <person name="Barry K."/>
            <person name="Miller A.N."/>
            <person name="Grigoriev I.V."/>
            <person name="Debuchy R."/>
            <person name="Gladieux P."/>
            <person name="Thoren M.H."/>
            <person name="Johannesson H."/>
        </authorList>
    </citation>
    <scope>NUCLEOTIDE SEQUENCE</scope>
    <source>
        <strain evidence="2">CBS 892.96</strain>
    </source>
</reference>
<feature type="region of interest" description="Disordered" evidence="1">
    <location>
        <begin position="1"/>
        <end position="22"/>
    </location>
</feature>
<gene>
    <name evidence="2" type="ORF">QBC36DRAFT_340435</name>
</gene>
<feature type="region of interest" description="Disordered" evidence="1">
    <location>
        <begin position="42"/>
        <end position="69"/>
    </location>
</feature>